<dbReference type="AlphaFoldDB" id="A0A1Y6K315"/>
<dbReference type="Proteomes" id="UP000195514">
    <property type="component" value="Chromosome I"/>
</dbReference>
<dbReference type="PANTHER" id="PTHR43777">
    <property type="entry name" value="MOLYBDENUM COFACTOR CYTIDYLYLTRANSFERASE"/>
    <property type="match status" value="1"/>
</dbReference>
<dbReference type="KEGG" id="abat:CFX1CAM_1037"/>
<dbReference type="InterPro" id="IPR025877">
    <property type="entry name" value="MobA-like_NTP_Trfase"/>
</dbReference>
<gene>
    <name evidence="2" type="ORF">CFX1CAM_1037</name>
</gene>
<protein>
    <recommendedName>
        <fullName evidence="1">MobA-like NTP transferase domain-containing protein</fullName>
    </recommendedName>
</protein>
<dbReference type="Pfam" id="PF19842">
    <property type="entry name" value="YqeC"/>
    <property type="match status" value="1"/>
</dbReference>
<dbReference type="InterPro" id="IPR029044">
    <property type="entry name" value="Nucleotide-diphossugar_trans"/>
</dbReference>
<dbReference type="Gene3D" id="3.90.550.10">
    <property type="entry name" value="Spore Coat Polysaccharide Biosynthesis Protein SpsA, Chain A"/>
    <property type="match status" value="1"/>
</dbReference>
<keyword evidence="3" id="KW-1185">Reference proteome</keyword>
<organism evidence="2 3">
    <name type="scientific">Candidatus Brevifilum fermentans</name>
    <dbReference type="NCBI Taxonomy" id="1986204"/>
    <lineage>
        <taxon>Bacteria</taxon>
        <taxon>Bacillati</taxon>
        <taxon>Chloroflexota</taxon>
        <taxon>Anaerolineae</taxon>
        <taxon>Anaerolineales</taxon>
        <taxon>Anaerolineaceae</taxon>
        <taxon>Candidatus Brevifilum</taxon>
    </lineage>
</organism>
<dbReference type="OrthoDB" id="9797742at2"/>
<evidence type="ECO:0000313" key="3">
    <source>
        <dbReference type="Proteomes" id="UP000195514"/>
    </source>
</evidence>
<dbReference type="Pfam" id="PF12804">
    <property type="entry name" value="NTP_transf_3"/>
    <property type="match status" value="1"/>
</dbReference>
<feature type="domain" description="MobA-like NTP transferase" evidence="1">
    <location>
        <begin position="254"/>
        <end position="411"/>
    </location>
</feature>
<dbReference type="EMBL" id="LT859958">
    <property type="protein sequence ID" value="SMX54102.1"/>
    <property type="molecule type" value="Genomic_DNA"/>
</dbReference>
<dbReference type="CDD" id="cd04182">
    <property type="entry name" value="GT_2_like_f"/>
    <property type="match status" value="1"/>
</dbReference>
<dbReference type="PANTHER" id="PTHR43777:SF1">
    <property type="entry name" value="MOLYBDENUM COFACTOR CYTIDYLYLTRANSFERASE"/>
    <property type="match status" value="1"/>
</dbReference>
<evidence type="ECO:0000313" key="2">
    <source>
        <dbReference type="EMBL" id="SMX54102.1"/>
    </source>
</evidence>
<dbReference type="SUPFAM" id="SSF53448">
    <property type="entry name" value="Nucleotide-diphospho-sugar transferases"/>
    <property type="match status" value="1"/>
</dbReference>
<proteinExistence type="predicted"/>
<dbReference type="NCBIfam" id="TIGR03172">
    <property type="entry name" value="selenium cofactor biosynthesis protein YqeC"/>
    <property type="match status" value="1"/>
</dbReference>
<dbReference type="GO" id="GO:0016779">
    <property type="term" value="F:nucleotidyltransferase activity"/>
    <property type="evidence" value="ECO:0007669"/>
    <property type="project" value="UniProtKB-ARBA"/>
</dbReference>
<dbReference type="RefSeq" id="WP_087861979.1">
    <property type="nucleotide sequence ID" value="NZ_LT859958.1"/>
</dbReference>
<dbReference type="InterPro" id="IPR017587">
    <property type="entry name" value="YqeC"/>
</dbReference>
<evidence type="ECO:0000259" key="1">
    <source>
        <dbReference type="Pfam" id="PF12804"/>
    </source>
</evidence>
<reference evidence="3" key="1">
    <citation type="submission" date="2017-05" db="EMBL/GenBank/DDBJ databases">
        <authorList>
            <person name="Kirkegaard R."/>
            <person name="Mcilroy J S."/>
        </authorList>
    </citation>
    <scope>NUCLEOTIDE SEQUENCE [LARGE SCALE GENOMIC DNA]</scope>
</reference>
<name>A0A1Y6K315_9CHLR</name>
<accession>A0A1Y6K315</accession>
<sequence length="448" mass="48404">MDLRLALGLTGAETIAFTGAGGKTSAMATLARELLPPVVMTTTTHLGKWQGGIAQQHIIITSPGALKKSDFLGSETILVTGPPGKDERWGSLNPESLEKLSRICRENEIPLLIEADGARQRPLKAPAGYEPAIPPWVDRVVVMAGLGGLKRRLNADTVHRPELFSQITGLRMGEEIKVEHVERVLRSTSGGLKGIPDGARRVLFLNQAEDLVCKAQGNRLANALEDVYQRVLIGLLAQPNADGPVFSAHSQTAGIILAAGGSERLGVPKQLLDWFGKPFIVQVAQTALTAGLFPVVVVTGAHQAEIETALADLPVRCVHNPDWASGQASSLKAGLKSLPDHCDCAMFLLSDQPQITSHLVRQLIERHHAVRAPITAPMIRERRGNPVLFASQTFGALREVSGDQGGRAIFNAFKVDYLPWIDVRALLDVDQESDLNNLIEQYFGEEAN</sequence>